<accession>A0A812R5D2</accession>
<keyword evidence="1" id="KW-0812">Transmembrane</keyword>
<name>A0A812R5D2_9DINO</name>
<proteinExistence type="predicted"/>
<organism evidence="2 3">
    <name type="scientific">Symbiodinium natans</name>
    <dbReference type="NCBI Taxonomy" id="878477"/>
    <lineage>
        <taxon>Eukaryota</taxon>
        <taxon>Sar</taxon>
        <taxon>Alveolata</taxon>
        <taxon>Dinophyceae</taxon>
        <taxon>Suessiales</taxon>
        <taxon>Symbiodiniaceae</taxon>
        <taxon>Symbiodinium</taxon>
    </lineage>
</organism>
<feature type="transmembrane region" description="Helical" evidence="1">
    <location>
        <begin position="169"/>
        <end position="192"/>
    </location>
</feature>
<keyword evidence="3" id="KW-1185">Reference proteome</keyword>
<keyword evidence="1" id="KW-1133">Transmembrane helix</keyword>
<protein>
    <submittedName>
        <fullName evidence="2">Uncharacterized protein</fullName>
    </submittedName>
</protein>
<reference evidence="2" key="1">
    <citation type="submission" date="2021-02" db="EMBL/GenBank/DDBJ databases">
        <authorList>
            <person name="Dougan E. K."/>
            <person name="Rhodes N."/>
            <person name="Thang M."/>
            <person name="Chan C."/>
        </authorList>
    </citation>
    <scope>NUCLEOTIDE SEQUENCE</scope>
</reference>
<evidence type="ECO:0000313" key="2">
    <source>
        <dbReference type="EMBL" id="CAE7422473.1"/>
    </source>
</evidence>
<dbReference type="EMBL" id="CAJNDS010002304">
    <property type="protein sequence ID" value="CAE7422473.1"/>
    <property type="molecule type" value="Genomic_DNA"/>
</dbReference>
<sequence length="602" mass="66861">MPDSQLMVQCVGAVVVFFAARMCHAAFVTSIDVWFSSPANRFKYYKGFREKYRKTGKADYSMLMKTHPETISETFGDESTSEGQMVKALVLPSTVIMAIGGIMMRCGGSDMWGYIWHAARGLLTPFGLLMVLQTPVVSGASGGNVAIREGKAVSNIELLYQMNWVTLHMLGFISFLGPAVLIELPIAVMELLDSDGIQQSWEGDACLQNSRIVLAAMRAVCAVLLLFAAPFLGKSKTRNPNTLSALKWRAEFTVGEFGATQMYFNALSVWLQPGVGPYSWVDIAFLSLFALEAFRIFFVHALWTLLLMFRWDSIDWKSEIKKRVTAHGPVMLGLREATNSELNFTHAVQAGVPDYSEVIVQAATYLPASLVATGCKYPPLKLLLLKPDNYENFRAMDFHELSDEDVFFWHMDLSRILSALPSADTLFIPSGAYKMSMNEPRVLLSMEDYESDVEQLGVSPNQMPAEAPGDTAIDISAGVLSDPRAAFLASISFTESLRQGQGMAVGLYKVFEDVGNQIQDAIDTQKKSMEHFESDEEGAWSEVESEEDEPLIQMDLPKAYEIQIRGVNRTPPCIVLRVPQKQPLPSSWQLLPRMDPIPDSAK</sequence>
<feature type="transmembrane region" description="Helical" evidence="1">
    <location>
        <begin position="283"/>
        <end position="309"/>
    </location>
</feature>
<comment type="caution">
    <text evidence="2">The sequence shown here is derived from an EMBL/GenBank/DDBJ whole genome shotgun (WGS) entry which is preliminary data.</text>
</comment>
<dbReference type="AlphaFoldDB" id="A0A812R5D2"/>
<gene>
    <name evidence="2" type="ORF">SNAT2548_LOCUS22974</name>
</gene>
<feature type="transmembrane region" description="Helical" evidence="1">
    <location>
        <begin position="212"/>
        <end position="233"/>
    </location>
</feature>
<evidence type="ECO:0000256" key="1">
    <source>
        <dbReference type="SAM" id="Phobius"/>
    </source>
</evidence>
<feature type="transmembrane region" description="Helical" evidence="1">
    <location>
        <begin position="111"/>
        <end position="132"/>
    </location>
</feature>
<keyword evidence="1" id="KW-0472">Membrane</keyword>
<evidence type="ECO:0000313" key="3">
    <source>
        <dbReference type="Proteomes" id="UP000604046"/>
    </source>
</evidence>
<dbReference type="Proteomes" id="UP000604046">
    <property type="component" value="Unassembled WGS sequence"/>
</dbReference>
<dbReference type="OrthoDB" id="423787at2759"/>